<evidence type="ECO:0000256" key="1">
    <source>
        <dbReference type="SAM" id="MobiDB-lite"/>
    </source>
</evidence>
<sequence length="316" mass="34534">MVHLESWERIEEAGVEAPPAPPRNEHDDAEAPAGNRHANGVQEQADEEMEDEVGELEEVEPPLSMHRCLRGTTARRAAMAVHQFAAAARVRAAYGRRAWVAASRTPGDSRPRGHLNQGRHREAGSLRGLTSGERQYCLVDTGTEEFIALSQTSDPKSMQYPARIRPLLLTTPSSQNSGWVRLESTIHGPVRITIHCGLGSWELWFFCRSDVFSGWVGWPVLGIECWASPFSPNSFIWSVGLEPEGRGLGLRFPTAELSVGSKALIGATTELTGACRSFSEGLSVGEPFPDSDTALERRVQSEAAVISTGPRSLPQR</sequence>
<feature type="compositionally biased region" description="Acidic residues" evidence="1">
    <location>
        <begin position="44"/>
        <end position="60"/>
    </location>
</feature>
<dbReference type="AlphaFoldDB" id="A0A6V7NSG9"/>
<feature type="region of interest" description="Disordered" evidence="1">
    <location>
        <begin position="1"/>
        <end position="65"/>
    </location>
</feature>
<proteinExistence type="predicted"/>
<gene>
    <name evidence="2" type="ORF">CB5_LOCUS4733</name>
</gene>
<feature type="compositionally biased region" description="Basic and acidic residues" evidence="1">
    <location>
        <begin position="1"/>
        <end position="12"/>
    </location>
</feature>
<feature type="region of interest" description="Disordered" evidence="1">
    <location>
        <begin position="103"/>
        <end position="124"/>
    </location>
</feature>
<dbReference type="EMBL" id="LR862141">
    <property type="protein sequence ID" value="CAD1821522.1"/>
    <property type="molecule type" value="Genomic_DNA"/>
</dbReference>
<protein>
    <submittedName>
        <fullName evidence="2">Uncharacterized protein</fullName>
    </submittedName>
</protein>
<name>A0A6V7NSG9_ANACO</name>
<accession>A0A6V7NSG9</accession>
<reference evidence="2" key="1">
    <citation type="submission" date="2020-07" db="EMBL/GenBank/DDBJ databases">
        <authorList>
            <person name="Lin J."/>
        </authorList>
    </citation>
    <scope>NUCLEOTIDE SEQUENCE</scope>
</reference>
<organism evidence="2">
    <name type="scientific">Ananas comosus var. bracteatus</name>
    <name type="common">red pineapple</name>
    <dbReference type="NCBI Taxonomy" id="296719"/>
    <lineage>
        <taxon>Eukaryota</taxon>
        <taxon>Viridiplantae</taxon>
        <taxon>Streptophyta</taxon>
        <taxon>Embryophyta</taxon>
        <taxon>Tracheophyta</taxon>
        <taxon>Spermatophyta</taxon>
        <taxon>Magnoliopsida</taxon>
        <taxon>Liliopsida</taxon>
        <taxon>Poales</taxon>
        <taxon>Bromeliaceae</taxon>
        <taxon>Bromelioideae</taxon>
        <taxon>Ananas</taxon>
    </lineage>
</organism>
<evidence type="ECO:0000313" key="2">
    <source>
        <dbReference type="EMBL" id="CAD1821522.1"/>
    </source>
</evidence>